<sequence>MMNFYNEQLIEDVFCKVLTKNDDSGRHGVLIPVFAYHLFPDFNTFDPLAKENYEEKITTHWHESVGWVEKDSKWKHYHRYPERRMTSLSPELLNDKPEGTILVFGKYRDRFEYECHIFTPENQEYEHVIDLFSLNFLDEKLTGSALIPIEELNNESGNTEVFDELMMKIQEVNNLGYIKSLKSGDTGVGYTFETKLGIEANSNKTPDYKGIEIKCGRSKQVKNKRKISTGKQTLFSMVPQWGVLKDRKELIEKYGKKDEVRDRLGLYCTIKVVENSYKWKLEIDEIERRIYICENSERVLYYKMDDLQEALESKHKETVFITAHAKKGEQGVEEFHYDSVVHCRKVMFKEFLNLIKENQIGLDFAIHKKNGKVRDHGFLWRLDNKKFLLRLFKYVREIL</sequence>
<reference evidence="3" key="1">
    <citation type="submission" date="2015-07" db="EMBL/GenBank/DDBJ databases">
        <title>Draft Genome Sequence of Oceanobacillus picturae Heshi-B3 that Was Isolated from Fermented Rice Bran with Aging Salted Mackerel, Which Was Named Heshiko as Traditional Fermented Seafood in Japan.</title>
        <authorList>
            <person name="Akuzawa S."/>
            <person name="Nakagawa J."/>
            <person name="Kanekatsu T."/>
            <person name="Kanesaki Y."/>
            <person name="Suzuki T."/>
        </authorList>
    </citation>
    <scope>NUCLEOTIDE SEQUENCE [LARGE SCALE GENOMIC DNA]</scope>
    <source>
        <strain evidence="3">Heshi-B3</strain>
    </source>
</reference>
<dbReference type="Pfam" id="PF15515">
    <property type="entry name" value="MvaI_BcnI"/>
    <property type="match status" value="1"/>
</dbReference>
<dbReference type="EMBL" id="BBXV01000040">
    <property type="protein sequence ID" value="GAQ19144.1"/>
    <property type="molecule type" value="Genomic_DNA"/>
</dbReference>
<comment type="caution">
    <text evidence="2">The sequence shown here is derived from an EMBL/GenBank/DDBJ whole genome shotgun (WGS) entry which is preliminary data.</text>
</comment>
<reference evidence="2 3" key="2">
    <citation type="journal article" date="2016" name="Genome Announc.">
        <title>Draft Genome Sequence of Oceanobacillus picturae Heshi-B3, Isolated from Fermented Rice Bran in a Traditional Japanese Seafood Dish.</title>
        <authorList>
            <person name="Akuzawa S."/>
            <person name="Nagaoka J."/>
            <person name="Kanekatsu M."/>
            <person name="Kanesaki Y."/>
            <person name="Suzuki T."/>
        </authorList>
    </citation>
    <scope>NUCLEOTIDE SEQUENCE [LARGE SCALE GENOMIC DNA]</scope>
    <source>
        <strain evidence="2 3">Heshi-B3</strain>
    </source>
</reference>
<accession>A0A0U9HFV9</accession>
<feature type="domain" description="MvaI/BcnI restriction endonuclease" evidence="1">
    <location>
        <begin position="168"/>
        <end position="388"/>
    </location>
</feature>
<dbReference type="Gene3D" id="2.40.330.10">
    <property type="entry name" value="DNA-binding pseudobarrel domain"/>
    <property type="match status" value="1"/>
</dbReference>
<proteinExistence type="predicted"/>
<evidence type="ECO:0000313" key="3">
    <source>
        <dbReference type="Proteomes" id="UP000052946"/>
    </source>
</evidence>
<protein>
    <recommendedName>
        <fullName evidence="1">MvaI/BcnI restriction endonuclease domain-containing protein</fullName>
    </recommendedName>
</protein>
<dbReference type="Gene3D" id="3.30.70.3570">
    <property type="entry name" value="MvaI/BcnI restriction endonuclease, recognition domain"/>
    <property type="match status" value="1"/>
</dbReference>
<dbReference type="InterPro" id="IPR043005">
    <property type="entry name" value="MvaI_BcnI_rec"/>
</dbReference>
<dbReference type="AlphaFoldDB" id="A0A0U9HFV9"/>
<evidence type="ECO:0000259" key="1">
    <source>
        <dbReference type="Pfam" id="PF15515"/>
    </source>
</evidence>
<dbReference type="Gene3D" id="3.40.210.20">
    <property type="entry name" value="MvaI/BcnI restriction endonuclease, catalytic domain"/>
    <property type="match status" value="1"/>
</dbReference>
<gene>
    <name evidence="2" type="ORF">OPHB3_3103</name>
</gene>
<organism evidence="2 3">
    <name type="scientific">Oceanobacillus picturae</name>
    <dbReference type="NCBI Taxonomy" id="171693"/>
    <lineage>
        <taxon>Bacteria</taxon>
        <taxon>Bacillati</taxon>
        <taxon>Bacillota</taxon>
        <taxon>Bacilli</taxon>
        <taxon>Bacillales</taxon>
        <taxon>Bacillaceae</taxon>
        <taxon>Oceanobacillus</taxon>
    </lineage>
</organism>
<dbReference type="Proteomes" id="UP000052946">
    <property type="component" value="Unassembled WGS sequence"/>
</dbReference>
<dbReference type="InterPro" id="IPR043004">
    <property type="entry name" value="MvaI_BcnI_cat"/>
</dbReference>
<name>A0A0U9HFV9_9BACI</name>
<dbReference type="InterPro" id="IPR015300">
    <property type="entry name" value="DNA-bd_pseudobarrel_sf"/>
</dbReference>
<dbReference type="OrthoDB" id="1684155at2"/>
<dbReference type="CDD" id="cd22347">
    <property type="entry name" value="PDDEXK_nuclease"/>
    <property type="match status" value="1"/>
</dbReference>
<dbReference type="InterPro" id="IPR029127">
    <property type="entry name" value="MvaI_BcnI"/>
</dbReference>
<evidence type="ECO:0000313" key="2">
    <source>
        <dbReference type="EMBL" id="GAQ19144.1"/>
    </source>
</evidence>